<organism evidence="1 2">
    <name type="scientific">Halorientalis brevis</name>
    <dbReference type="NCBI Taxonomy" id="1126241"/>
    <lineage>
        <taxon>Archaea</taxon>
        <taxon>Methanobacteriati</taxon>
        <taxon>Methanobacteriota</taxon>
        <taxon>Stenosarchaea group</taxon>
        <taxon>Halobacteria</taxon>
        <taxon>Halobacteriales</taxon>
        <taxon>Haloarculaceae</taxon>
        <taxon>Halorientalis</taxon>
    </lineage>
</organism>
<dbReference type="RefSeq" id="WP_247381091.1">
    <property type="nucleotide sequence ID" value="NZ_JALLGV010000009.1"/>
</dbReference>
<proteinExistence type="predicted"/>
<protein>
    <submittedName>
        <fullName evidence="1">Uncharacterized protein</fullName>
    </submittedName>
</protein>
<evidence type="ECO:0000313" key="2">
    <source>
        <dbReference type="Proteomes" id="UP001597119"/>
    </source>
</evidence>
<evidence type="ECO:0000313" key="1">
    <source>
        <dbReference type="EMBL" id="MFD1589446.1"/>
    </source>
</evidence>
<sequence length="118" mass="13203">MKCLSCGLEAGFTRLIVNVETTEKEGSLCSNCESKLSRLTLSEYSAESDGSHSCLECDAEATFALPEMHLALDDDDGEQFSYEYEIEPDTPHLCTTHLEALLQRPRQVDPLNMLEDRI</sequence>
<comment type="caution">
    <text evidence="1">The sequence shown here is derived from an EMBL/GenBank/DDBJ whole genome shotgun (WGS) entry which is preliminary data.</text>
</comment>
<dbReference type="AlphaFoldDB" id="A0ABD6CHB3"/>
<gene>
    <name evidence="1" type="ORF">ACFR9U_20920</name>
</gene>
<reference evidence="1 2" key="1">
    <citation type="journal article" date="2019" name="Int. J. Syst. Evol. Microbiol.">
        <title>The Global Catalogue of Microorganisms (GCM) 10K type strain sequencing project: providing services to taxonomists for standard genome sequencing and annotation.</title>
        <authorList>
            <consortium name="The Broad Institute Genomics Platform"/>
            <consortium name="The Broad Institute Genome Sequencing Center for Infectious Disease"/>
            <person name="Wu L."/>
            <person name="Ma J."/>
        </authorList>
    </citation>
    <scope>NUCLEOTIDE SEQUENCE [LARGE SCALE GENOMIC DNA]</scope>
    <source>
        <strain evidence="1 2">CGMCC 1.12125</strain>
    </source>
</reference>
<accession>A0ABD6CHB3</accession>
<dbReference type="Proteomes" id="UP001597119">
    <property type="component" value="Unassembled WGS sequence"/>
</dbReference>
<dbReference type="EMBL" id="JBHUDJ010000015">
    <property type="protein sequence ID" value="MFD1589446.1"/>
    <property type="molecule type" value="Genomic_DNA"/>
</dbReference>
<name>A0ABD6CHB3_9EURY</name>
<keyword evidence="2" id="KW-1185">Reference proteome</keyword>